<sequence length="49" mass="5607">MHLLYWVITPVRRPTSVCTTLTLCIQQGIYERSPIEDLNRATSISVSDK</sequence>
<dbReference type="AlphaFoldDB" id="B9LMC7"/>
<gene>
    <name evidence="1" type="ordered locus">Hlac_0917</name>
</gene>
<keyword evidence="2" id="KW-1185">Reference proteome</keyword>
<evidence type="ECO:0000313" key="2">
    <source>
        <dbReference type="Proteomes" id="UP000000740"/>
    </source>
</evidence>
<protein>
    <submittedName>
        <fullName evidence="1">Uncharacterized protein</fullName>
    </submittedName>
</protein>
<dbReference type="EMBL" id="CP001365">
    <property type="protein sequence ID" value="ACM56515.1"/>
    <property type="molecule type" value="Genomic_DNA"/>
</dbReference>
<evidence type="ECO:0000313" key="1">
    <source>
        <dbReference type="EMBL" id="ACM56515.1"/>
    </source>
</evidence>
<accession>B9LMC7</accession>
<dbReference type="KEGG" id="hla:Hlac_0917"/>
<reference evidence="1 2" key="1">
    <citation type="journal article" date="2016" name="Stand. Genomic Sci.">
        <title>Complete genome sequence of the Antarctic Halorubrum lacusprofundi type strain ACAM 34.</title>
        <authorList>
            <person name="Anderson I.J."/>
            <person name="DasSarma P."/>
            <person name="Lucas S."/>
            <person name="Copeland A."/>
            <person name="Lapidus A."/>
            <person name="Del Rio T.G."/>
            <person name="Tice H."/>
            <person name="Dalin E."/>
            <person name="Bruce D.C."/>
            <person name="Goodwin L."/>
            <person name="Pitluck S."/>
            <person name="Sims D."/>
            <person name="Brettin T.S."/>
            <person name="Detter J.C."/>
            <person name="Han C.S."/>
            <person name="Larimer F."/>
            <person name="Hauser L."/>
            <person name="Land M."/>
            <person name="Ivanova N."/>
            <person name="Richardson P."/>
            <person name="Cavicchioli R."/>
            <person name="DasSarma S."/>
            <person name="Woese C.R."/>
            <person name="Kyrpides N.C."/>
        </authorList>
    </citation>
    <scope>NUCLEOTIDE SEQUENCE [LARGE SCALE GENOMIC DNA]</scope>
    <source>
        <strain evidence="2">ATCC 49239 / DSM 5036 / JCM 8891 / ACAM 34</strain>
    </source>
</reference>
<dbReference type="HOGENOM" id="CLU_3130737_0_0_2"/>
<name>B9LMC7_HALLT</name>
<organism evidence="1 2">
    <name type="scientific">Halorubrum lacusprofundi (strain ATCC 49239 / DSM 5036 / JCM 8891 / ACAM 34)</name>
    <dbReference type="NCBI Taxonomy" id="416348"/>
    <lineage>
        <taxon>Archaea</taxon>
        <taxon>Methanobacteriati</taxon>
        <taxon>Methanobacteriota</taxon>
        <taxon>Stenosarchaea group</taxon>
        <taxon>Halobacteria</taxon>
        <taxon>Halobacteriales</taxon>
        <taxon>Haloferacaceae</taxon>
        <taxon>Halorubrum</taxon>
    </lineage>
</organism>
<dbReference type="Proteomes" id="UP000000740">
    <property type="component" value="Chromosome 1"/>
</dbReference>
<proteinExistence type="predicted"/>